<dbReference type="PROSITE" id="PS00356">
    <property type="entry name" value="HTH_LACI_1"/>
    <property type="match status" value="1"/>
</dbReference>
<dbReference type="Pfam" id="PF13377">
    <property type="entry name" value="Peripla_BP_3"/>
    <property type="match status" value="1"/>
</dbReference>
<keyword evidence="6" id="KW-1185">Reference proteome</keyword>
<dbReference type="InterPro" id="IPR028082">
    <property type="entry name" value="Peripla_BP_I"/>
</dbReference>
<reference evidence="6" key="1">
    <citation type="journal article" date="2019" name="Int. J. Syst. Evol. Microbiol.">
        <title>The Global Catalogue of Microorganisms (GCM) 10K type strain sequencing project: providing services to taxonomists for standard genome sequencing and annotation.</title>
        <authorList>
            <consortium name="The Broad Institute Genomics Platform"/>
            <consortium name="The Broad Institute Genome Sequencing Center for Infectious Disease"/>
            <person name="Wu L."/>
            <person name="Ma J."/>
        </authorList>
    </citation>
    <scope>NUCLEOTIDE SEQUENCE [LARGE SCALE GENOMIC DNA]</scope>
    <source>
        <strain evidence="6">JCM 16540</strain>
    </source>
</reference>
<dbReference type="Gene3D" id="1.10.260.40">
    <property type="entry name" value="lambda repressor-like DNA-binding domains"/>
    <property type="match status" value="1"/>
</dbReference>
<dbReference type="InterPro" id="IPR000843">
    <property type="entry name" value="HTH_LacI"/>
</dbReference>
<dbReference type="CDD" id="cd01392">
    <property type="entry name" value="HTH_LacI"/>
    <property type="match status" value="1"/>
</dbReference>
<dbReference type="GO" id="GO:0003677">
    <property type="term" value="F:DNA binding"/>
    <property type="evidence" value="ECO:0007669"/>
    <property type="project" value="UniProtKB-KW"/>
</dbReference>
<evidence type="ECO:0000313" key="5">
    <source>
        <dbReference type="EMBL" id="GAA3560103.1"/>
    </source>
</evidence>
<dbReference type="PANTHER" id="PTHR30146">
    <property type="entry name" value="LACI-RELATED TRANSCRIPTIONAL REPRESSOR"/>
    <property type="match status" value="1"/>
</dbReference>
<organism evidence="5 6">
    <name type="scientific">Microlunatus spumicola</name>
    <dbReference type="NCBI Taxonomy" id="81499"/>
    <lineage>
        <taxon>Bacteria</taxon>
        <taxon>Bacillati</taxon>
        <taxon>Actinomycetota</taxon>
        <taxon>Actinomycetes</taxon>
        <taxon>Propionibacteriales</taxon>
        <taxon>Propionibacteriaceae</taxon>
        <taxon>Microlunatus</taxon>
    </lineage>
</organism>
<accession>A0ABP6X3Y1</accession>
<dbReference type="InterPro" id="IPR046335">
    <property type="entry name" value="LacI/GalR-like_sensor"/>
</dbReference>
<dbReference type="SUPFAM" id="SSF53822">
    <property type="entry name" value="Periplasmic binding protein-like I"/>
    <property type="match status" value="1"/>
</dbReference>
<evidence type="ECO:0000256" key="1">
    <source>
        <dbReference type="ARBA" id="ARBA00023015"/>
    </source>
</evidence>
<protein>
    <submittedName>
        <fullName evidence="5">LacI family DNA-binding transcriptional regulator</fullName>
    </submittedName>
</protein>
<dbReference type="Pfam" id="PF00356">
    <property type="entry name" value="LacI"/>
    <property type="match status" value="1"/>
</dbReference>
<dbReference type="SMART" id="SM00354">
    <property type="entry name" value="HTH_LACI"/>
    <property type="match status" value="1"/>
</dbReference>
<evidence type="ECO:0000256" key="2">
    <source>
        <dbReference type="ARBA" id="ARBA00023125"/>
    </source>
</evidence>
<proteinExistence type="predicted"/>
<keyword evidence="2 5" id="KW-0238">DNA-binding</keyword>
<sequence>MAGRATLADVASAVGVSVATVSKVLNDHADVAPGTRRRVQQQLRDSSYRVTGNGRRRSRLEGTVEVEFPSLENPYVVSVLDGIMDAARAEYLDVAIGPQVRDNTAAFEPQTLRRSSRIGAIFITVDAAAAPVATLIEDGFPTVVVDPVRRAGSCVSIGATNFSGGLSATEHLLGLGHRRIAHAAGPRQVDCSQARLAGYLSALSEAGLRSDDDLIVSSPFTYAGGRASAAHLLDLPDRPTAIFAAGDEIALGIMEEARLRSIRVPEDLSIVGFDDTYLASRSAPPLTTVAQPLVEMGRLAVRSLSQLINGNFQGTSHLEMATHLVLRKSTAPVPTGRVRPGRD</sequence>
<comment type="caution">
    <text evidence="5">The sequence shown here is derived from an EMBL/GenBank/DDBJ whole genome shotgun (WGS) entry which is preliminary data.</text>
</comment>
<dbReference type="SUPFAM" id="SSF47413">
    <property type="entry name" value="lambda repressor-like DNA-binding domains"/>
    <property type="match status" value="1"/>
</dbReference>
<dbReference type="Gene3D" id="3.40.50.2300">
    <property type="match status" value="2"/>
</dbReference>
<feature type="domain" description="HTH lacI-type" evidence="4">
    <location>
        <begin position="5"/>
        <end position="59"/>
    </location>
</feature>
<dbReference type="InterPro" id="IPR010982">
    <property type="entry name" value="Lambda_DNA-bd_dom_sf"/>
</dbReference>
<name>A0ABP6X3Y1_9ACTN</name>
<keyword evidence="1" id="KW-0805">Transcription regulation</keyword>
<evidence type="ECO:0000259" key="4">
    <source>
        <dbReference type="PROSITE" id="PS50932"/>
    </source>
</evidence>
<evidence type="ECO:0000313" key="6">
    <source>
        <dbReference type="Proteomes" id="UP001500767"/>
    </source>
</evidence>
<dbReference type="PANTHER" id="PTHR30146:SF153">
    <property type="entry name" value="LACTOSE OPERON REPRESSOR"/>
    <property type="match status" value="1"/>
</dbReference>
<dbReference type="EMBL" id="BAAAYR010000001">
    <property type="protein sequence ID" value="GAA3560103.1"/>
    <property type="molecule type" value="Genomic_DNA"/>
</dbReference>
<dbReference type="PROSITE" id="PS50932">
    <property type="entry name" value="HTH_LACI_2"/>
    <property type="match status" value="1"/>
</dbReference>
<dbReference type="Proteomes" id="UP001500767">
    <property type="component" value="Unassembled WGS sequence"/>
</dbReference>
<gene>
    <name evidence="5" type="ORF">GCM10022197_14470</name>
</gene>
<evidence type="ECO:0000256" key="3">
    <source>
        <dbReference type="ARBA" id="ARBA00023163"/>
    </source>
</evidence>
<keyword evidence="3" id="KW-0804">Transcription</keyword>